<dbReference type="InterPro" id="IPR007757">
    <property type="entry name" value="MT-A70-like"/>
</dbReference>
<dbReference type="EMBL" id="LFWA01000002">
    <property type="protein sequence ID" value="KTW32506.1"/>
    <property type="molecule type" value="Genomic_DNA"/>
</dbReference>
<dbReference type="VEuPathDB" id="FungiDB:T551_00596"/>
<evidence type="ECO:0000313" key="2">
    <source>
        <dbReference type="EMBL" id="KTW32506.1"/>
    </source>
</evidence>
<dbReference type="PANTHER" id="PTHR12829:SF4">
    <property type="entry name" value="N(6)-ADENINE-SPECIFIC METHYLTRANSFERASE METTL4"/>
    <property type="match status" value="1"/>
</dbReference>
<dbReference type="InterPro" id="IPR029063">
    <property type="entry name" value="SAM-dependent_MTases_sf"/>
</dbReference>
<dbReference type="GeneID" id="28939117"/>
<reference evidence="3" key="1">
    <citation type="journal article" date="2016" name="Nat. Commun.">
        <title>Genome analysis of three Pneumocystis species reveals adaptation mechanisms to life exclusively in mammalian hosts.</title>
        <authorList>
            <person name="Ma L."/>
            <person name="Chen Z."/>
            <person name="Huang D.W."/>
            <person name="Kutty G."/>
            <person name="Ishihara M."/>
            <person name="Wang H."/>
            <person name="Abouelleil A."/>
            <person name="Bishop L."/>
            <person name="Davey E."/>
            <person name="Deng R."/>
            <person name="Deng X."/>
            <person name="Fan L."/>
            <person name="Fantoni G."/>
            <person name="Fitzgerald M."/>
            <person name="Gogineni E."/>
            <person name="Goldberg J.M."/>
            <person name="Handley G."/>
            <person name="Hu X."/>
            <person name="Huber C."/>
            <person name="Jiao X."/>
            <person name="Jones K."/>
            <person name="Levin J.Z."/>
            <person name="Liu Y."/>
            <person name="Macdonald P."/>
            <person name="Melnikov A."/>
            <person name="Raley C."/>
            <person name="Sassi M."/>
            <person name="Sherman B.T."/>
            <person name="Song X."/>
            <person name="Sykes S."/>
            <person name="Tran B."/>
            <person name="Walsh L."/>
            <person name="Xia Y."/>
            <person name="Yang J."/>
            <person name="Young S."/>
            <person name="Zeng Q."/>
            <person name="Zheng X."/>
            <person name="Stephens R."/>
            <person name="Nusbaum C."/>
            <person name="Birren B.W."/>
            <person name="Azadi P."/>
            <person name="Lempicki R.A."/>
            <person name="Cuomo C.A."/>
            <person name="Kovacs J.A."/>
        </authorList>
    </citation>
    <scope>NUCLEOTIDE SEQUENCE [LARGE SCALE GENOMIC DNA]</scope>
    <source>
        <strain evidence="3">RU7</strain>
    </source>
</reference>
<gene>
    <name evidence="2" type="ORF">T551_00596</name>
</gene>
<proteinExistence type="inferred from homology"/>
<dbReference type="InterPro" id="IPR002052">
    <property type="entry name" value="DNA_methylase_N6_adenine_CS"/>
</dbReference>
<dbReference type="PROSITE" id="PS00092">
    <property type="entry name" value="N6_MTASE"/>
    <property type="match status" value="1"/>
</dbReference>
<dbReference type="SUPFAM" id="SSF53335">
    <property type="entry name" value="S-adenosyl-L-methionine-dependent methyltransferases"/>
    <property type="match status" value="1"/>
</dbReference>
<organism evidence="2 3">
    <name type="scientific">Pneumocystis jirovecii (strain RU7)</name>
    <name type="common">Human pneumocystis pneumonia agent</name>
    <dbReference type="NCBI Taxonomy" id="1408657"/>
    <lineage>
        <taxon>Eukaryota</taxon>
        <taxon>Fungi</taxon>
        <taxon>Dikarya</taxon>
        <taxon>Ascomycota</taxon>
        <taxon>Taphrinomycotina</taxon>
        <taxon>Pneumocystomycetes</taxon>
        <taxon>Pneumocystaceae</taxon>
        <taxon>Pneumocystis</taxon>
    </lineage>
</organism>
<sequence>MNQDIIIETSSSHILLDIPMSISSHLLSVEPINKPFKLPESKLLQQSEFLIFKHKYWENEIIEALEQIHHIRKNKKWTLKRNILTNEKIKVLEALENNIFLNSLYSYNILKSVKLLGGELNELELKNNNYNWIDIYNRIVTNSDIFSRSINISNNIFHIPPKSSFILGNLEINIDSLVNFTHKKGAFDIIIFDPPWRNKSSTRKGAYSSLKSNYFLMKIPIEKLLTKKGFIGIWVTNKKSIHHFVENKLFKKWKMVKCGTWCWLKVTDIGEPIFNIHSFNRKPFEEIIFAQFIIEPEKIQFPKRIIAAVPDLHSRKPCIKNLLNSLIQDYKGCEIFSRNLIPGWFSIGNQTLKAQWDKWNVNYNSDTKDDIQNI</sequence>
<dbReference type="eggNOG" id="KOG0207">
    <property type="taxonomic scope" value="Eukaryota"/>
</dbReference>
<keyword evidence="3" id="KW-1185">Reference proteome</keyword>
<dbReference type="PANTHER" id="PTHR12829">
    <property type="entry name" value="N6-ADENOSINE-METHYLTRANSFERASE"/>
    <property type="match status" value="1"/>
</dbReference>
<evidence type="ECO:0000313" key="3">
    <source>
        <dbReference type="Proteomes" id="UP000053447"/>
    </source>
</evidence>
<dbReference type="GO" id="GO:0003676">
    <property type="term" value="F:nucleic acid binding"/>
    <property type="evidence" value="ECO:0007669"/>
    <property type="project" value="InterPro"/>
</dbReference>
<dbReference type="GO" id="GO:0032259">
    <property type="term" value="P:methylation"/>
    <property type="evidence" value="ECO:0007669"/>
    <property type="project" value="InterPro"/>
</dbReference>
<comment type="caution">
    <text evidence="2">The sequence shown here is derived from an EMBL/GenBank/DDBJ whole genome shotgun (WGS) entry which is preliminary data.</text>
</comment>
<name>A0A0W4ZVV2_PNEJ7</name>
<dbReference type="PROSITE" id="PS51143">
    <property type="entry name" value="MT_A70"/>
    <property type="match status" value="1"/>
</dbReference>
<dbReference type="AlphaFoldDB" id="A0A0W4ZVV2"/>
<dbReference type="STRING" id="1408657.A0A0W4ZVV2"/>
<dbReference type="GO" id="GO:0008168">
    <property type="term" value="F:methyltransferase activity"/>
    <property type="evidence" value="ECO:0007669"/>
    <property type="project" value="InterPro"/>
</dbReference>
<evidence type="ECO:0000256" key="1">
    <source>
        <dbReference type="PROSITE-ProRule" id="PRU00489"/>
    </source>
</evidence>
<accession>A0A0W4ZVV2</accession>
<dbReference type="OrthoDB" id="61116at2759"/>
<dbReference type="RefSeq" id="XP_018231198.1">
    <property type="nucleotide sequence ID" value="XM_018372862.1"/>
</dbReference>
<dbReference type="Pfam" id="PF05063">
    <property type="entry name" value="MT-A70"/>
    <property type="match status" value="1"/>
</dbReference>
<dbReference type="GO" id="GO:0005634">
    <property type="term" value="C:nucleus"/>
    <property type="evidence" value="ECO:0007669"/>
    <property type="project" value="TreeGrafter"/>
</dbReference>
<evidence type="ECO:0008006" key="4">
    <source>
        <dbReference type="Google" id="ProtNLM"/>
    </source>
</evidence>
<protein>
    <recommendedName>
        <fullName evidence="4">MT-A70 protein</fullName>
    </recommendedName>
</protein>
<comment type="similarity">
    <text evidence="1">Belongs to the MT-A70-like family.</text>
</comment>
<dbReference type="Proteomes" id="UP000053447">
    <property type="component" value="Unassembled WGS sequence"/>
</dbReference>